<reference evidence="6" key="1">
    <citation type="journal article" date="2019" name="Int. J. Syst. Evol. Microbiol.">
        <title>The Global Catalogue of Microorganisms (GCM) 10K type strain sequencing project: providing services to taxonomists for standard genome sequencing and annotation.</title>
        <authorList>
            <consortium name="The Broad Institute Genomics Platform"/>
            <consortium name="The Broad Institute Genome Sequencing Center for Infectious Disease"/>
            <person name="Wu L."/>
            <person name="Ma J."/>
        </authorList>
    </citation>
    <scope>NUCLEOTIDE SEQUENCE [LARGE SCALE GENOMIC DNA]</scope>
    <source>
        <strain evidence="6">CGMCC 1.15399</strain>
    </source>
</reference>
<dbReference type="SUPFAM" id="SSF50978">
    <property type="entry name" value="WD40 repeat-like"/>
    <property type="match status" value="1"/>
</dbReference>
<sequence length="1075" mass="113453">DPAAGCPYPGLMSFRTEDARWFFGRDRAVADLVSLLADPDTAGHPAIVIGPSGVGKSSLLRAGLAPAVLRGALPGRRPGQPSVAYLTPTARPMRELGGVDSRTLVIVDQFEELFTLCEDEAARQAFIAELCHRSAAGLAVVLGVRADFYGHCLAHPPLLAALRARCLPLGPMAAGQLRQAISEPAVVARLALEPGLVELLLRDVGARTSGACDAGALPLLSHALRATWQQRTGALLTVAGYERTGGIRGAIEVTAEHAYEQLDAARQQAARNTLLRLVQVGDGVADGRRRLARHALTGDEAAAAVVETFIGARLLTADAEWVEISHEVLLDAWPRLKGWIDTDRAGLRIRQQLTDAAEAWDHAERDDYLLLRGPHLTTLREWADVAPAGALTPVERAFLTASWQGQEAERLETLRRNRRLRRLVGGLAVTLALTVAGAVVVVEQTGQAQRSSLAGRLSVEAARLAASRPEVSALLAAAAVEQDRTPQSLGALMSTQAGGFVARLAGHKAPLWGASFSADGSTLATVDHGGRALLWDARRRTVIHTLEDLSARLTAIAISPDGRLVAGAGDDRRLRMWDAGTGRVLATRPLAGGTAMGGLSFDQKGAILAVAGTGVELWRAGDLRALPPPPWGADAIEGTAFSPDGALLAAAGRDGRLRLWRTDGKGGPPVILKAGGHAIRDVSFSPDGTRLAAAGDDGAVRLWRTSDWRPAGVLTGHRGTVWDLDFRGDGRLLATAGEDQRILLWDVAAGRRLAELTGHSAPVHAVAFPRRGTLLASAAADTTGAIWDSTGWEVRGCPEPESVAAAWGPWGLVTGAVDGVVRYGGPAAATGLCGQLPVPYPPISGLARGGKDGGLLVVGADTGRIRVWDLQHRTELYRLDHPDPGAADRSRVAIDPAGDLVAGGYGDEILVWRIATGQAIRMDTWTASGAVGALAFDPGVRTLTTGEDRAVYLRRLGDPASRQLLMAGTSPITALAYNADGTVLAIGSDDGTVRLWQVQGRRELFALSTRQGSVRALGFASGRLAVIGAHGTLRWWDLDEGASLRRACDIASVPEPQEWARLVPNMKSLSPCDPT</sequence>
<dbReference type="InterPro" id="IPR027417">
    <property type="entry name" value="P-loop_NTPase"/>
</dbReference>
<evidence type="ECO:0000259" key="4">
    <source>
        <dbReference type="Pfam" id="PF20703"/>
    </source>
</evidence>
<dbReference type="PROSITE" id="PS00678">
    <property type="entry name" value="WD_REPEATS_1"/>
    <property type="match status" value="1"/>
</dbReference>
<feature type="repeat" description="WD" evidence="3">
    <location>
        <begin position="852"/>
        <end position="878"/>
    </location>
</feature>
<evidence type="ECO:0000313" key="5">
    <source>
        <dbReference type="EMBL" id="MFD1544918.1"/>
    </source>
</evidence>
<feature type="repeat" description="WD" evidence="3">
    <location>
        <begin position="504"/>
        <end position="545"/>
    </location>
</feature>
<name>A0ABW4GRG7_9ACTN</name>
<dbReference type="InterPro" id="IPR001680">
    <property type="entry name" value="WD40_rpt"/>
</dbReference>
<dbReference type="SUPFAM" id="SSF50998">
    <property type="entry name" value="Quinoprotein alcohol dehydrogenase-like"/>
    <property type="match status" value="1"/>
</dbReference>
<feature type="domain" description="Novel STAND NTPase 1" evidence="4">
    <location>
        <begin position="7"/>
        <end position="367"/>
    </location>
</feature>
<feature type="non-terminal residue" evidence="5">
    <location>
        <position position="1"/>
    </location>
</feature>
<accession>A0ABW4GRG7</accession>
<protein>
    <recommendedName>
        <fullName evidence="4">Novel STAND NTPase 1 domain-containing protein</fullName>
    </recommendedName>
</protein>
<keyword evidence="6" id="KW-1185">Reference proteome</keyword>
<organism evidence="5 6">
    <name type="scientific">Nonomuraea guangzhouensis</name>
    <dbReference type="NCBI Taxonomy" id="1291555"/>
    <lineage>
        <taxon>Bacteria</taxon>
        <taxon>Bacillati</taxon>
        <taxon>Actinomycetota</taxon>
        <taxon>Actinomycetes</taxon>
        <taxon>Streptosporangiales</taxon>
        <taxon>Streptosporangiaceae</taxon>
        <taxon>Nonomuraea</taxon>
    </lineage>
</organism>
<dbReference type="Pfam" id="PF00400">
    <property type="entry name" value="WD40"/>
    <property type="match status" value="7"/>
</dbReference>
<dbReference type="Proteomes" id="UP001597097">
    <property type="component" value="Unassembled WGS sequence"/>
</dbReference>
<evidence type="ECO:0000256" key="3">
    <source>
        <dbReference type="PROSITE-ProRule" id="PRU00221"/>
    </source>
</evidence>
<feature type="repeat" description="WD" evidence="3">
    <location>
        <begin position="672"/>
        <end position="703"/>
    </location>
</feature>
<dbReference type="InterPro" id="IPR011047">
    <property type="entry name" value="Quinoprotein_ADH-like_sf"/>
</dbReference>
<dbReference type="EMBL" id="JBHUCM010000045">
    <property type="protein sequence ID" value="MFD1544918.1"/>
    <property type="molecule type" value="Genomic_DNA"/>
</dbReference>
<dbReference type="PROSITE" id="PS50294">
    <property type="entry name" value="WD_REPEATS_REGION"/>
    <property type="match status" value="5"/>
</dbReference>
<dbReference type="PANTHER" id="PTHR19879">
    <property type="entry name" value="TRANSCRIPTION INITIATION FACTOR TFIID"/>
    <property type="match status" value="1"/>
</dbReference>
<feature type="repeat" description="WD" evidence="3">
    <location>
        <begin position="634"/>
        <end position="660"/>
    </location>
</feature>
<keyword evidence="2" id="KW-0677">Repeat</keyword>
<dbReference type="InterPro" id="IPR036322">
    <property type="entry name" value="WD40_repeat_dom_sf"/>
</dbReference>
<feature type="repeat" description="WD" evidence="3">
    <location>
        <begin position="546"/>
        <end position="587"/>
    </location>
</feature>
<dbReference type="InterPro" id="IPR019775">
    <property type="entry name" value="WD40_repeat_CS"/>
</dbReference>
<dbReference type="PROSITE" id="PS50082">
    <property type="entry name" value="WD_REPEATS_2"/>
    <property type="match status" value="8"/>
</dbReference>
<feature type="repeat" description="WD" evidence="3">
    <location>
        <begin position="714"/>
        <end position="755"/>
    </location>
</feature>
<dbReference type="Pfam" id="PF20703">
    <property type="entry name" value="nSTAND1"/>
    <property type="match status" value="1"/>
</dbReference>
<dbReference type="SUPFAM" id="SSF52540">
    <property type="entry name" value="P-loop containing nucleoside triphosphate hydrolases"/>
    <property type="match status" value="1"/>
</dbReference>
<keyword evidence="1 3" id="KW-0853">WD repeat</keyword>
<proteinExistence type="predicted"/>
<feature type="repeat" description="WD" evidence="3">
    <location>
        <begin position="965"/>
        <end position="1006"/>
    </location>
</feature>
<comment type="caution">
    <text evidence="5">The sequence shown here is derived from an EMBL/GenBank/DDBJ whole genome shotgun (WGS) entry which is preliminary data.</text>
</comment>
<evidence type="ECO:0000256" key="2">
    <source>
        <dbReference type="ARBA" id="ARBA00022737"/>
    </source>
</evidence>
<dbReference type="InterPro" id="IPR015943">
    <property type="entry name" value="WD40/YVTN_repeat-like_dom_sf"/>
</dbReference>
<dbReference type="InterPro" id="IPR049052">
    <property type="entry name" value="nSTAND1"/>
</dbReference>
<dbReference type="PANTHER" id="PTHR19879:SF9">
    <property type="entry name" value="TRANSCRIPTION INITIATION FACTOR TFIID SUBUNIT 5"/>
    <property type="match status" value="1"/>
</dbReference>
<evidence type="ECO:0000256" key="1">
    <source>
        <dbReference type="ARBA" id="ARBA00022574"/>
    </source>
</evidence>
<feature type="repeat" description="WD" evidence="3">
    <location>
        <begin position="756"/>
        <end position="788"/>
    </location>
</feature>
<dbReference type="Gene3D" id="2.130.10.10">
    <property type="entry name" value="YVTN repeat-like/Quinoprotein amine dehydrogenase"/>
    <property type="match status" value="4"/>
</dbReference>
<evidence type="ECO:0000313" key="6">
    <source>
        <dbReference type="Proteomes" id="UP001597097"/>
    </source>
</evidence>
<dbReference type="CDD" id="cd00200">
    <property type="entry name" value="WD40"/>
    <property type="match status" value="2"/>
</dbReference>
<gene>
    <name evidence="5" type="ORF">ACFSJ0_48290</name>
</gene>
<dbReference type="SMART" id="SM00320">
    <property type="entry name" value="WD40"/>
    <property type="match status" value="10"/>
</dbReference>